<feature type="binding site" evidence="3">
    <location>
        <position position="67"/>
    </location>
    <ligand>
        <name>substrate</name>
    </ligand>
</feature>
<dbReference type="InterPro" id="IPR001451">
    <property type="entry name" value="Hexapep"/>
</dbReference>
<dbReference type="PANTHER" id="PTHR43300">
    <property type="entry name" value="ACETYLTRANSFERASE"/>
    <property type="match status" value="1"/>
</dbReference>
<accession>A0A5R8Y160</accession>
<keyword evidence="5" id="KW-0808">Transferase</keyword>
<dbReference type="RefSeq" id="WP_138152521.1">
    <property type="nucleotide sequence ID" value="NZ_CBDDKQ010000002.1"/>
</dbReference>
<evidence type="ECO:0000313" key="5">
    <source>
        <dbReference type="EMBL" id="TLP38526.1"/>
    </source>
</evidence>
<feature type="active site" description="Proton acceptor" evidence="2">
    <location>
        <position position="133"/>
    </location>
</feature>
<dbReference type="NCBIfam" id="TIGR03570">
    <property type="entry name" value="NeuD_NnaD"/>
    <property type="match status" value="1"/>
</dbReference>
<dbReference type="InterPro" id="IPR050179">
    <property type="entry name" value="Trans_hexapeptide_repeat"/>
</dbReference>
<feature type="binding site" evidence="3">
    <location>
        <position position="142"/>
    </location>
    <ligand>
        <name>acetyl-CoA</name>
        <dbReference type="ChEBI" id="CHEBI:57288"/>
    </ligand>
</feature>
<dbReference type="InterPro" id="IPR041561">
    <property type="entry name" value="PglD_N"/>
</dbReference>
<dbReference type="Proteomes" id="UP000308901">
    <property type="component" value="Unassembled WGS sequence"/>
</dbReference>
<protein>
    <submittedName>
        <fullName evidence="5">Acetyltransferase</fullName>
    </submittedName>
</protein>
<dbReference type="PANTHER" id="PTHR43300:SF7">
    <property type="entry name" value="UDP-N-ACETYLBACILLOSAMINE N-ACETYLTRANSFERASE"/>
    <property type="match status" value="1"/>
</dbReference>
<dbReference type="InterPro" id="IPR011004">
    <property type="entry name" value="Trimer_LpxA-like_sf"/>
</dbReference>
<dbReference type="Pfam" id="PF14602">
    <property type="entry name" value="Hexapep_2"/>
    <property type="match status" value="1"/>
</dbReference>
<dbReference type="Gene3D" id="3.40.50.20">
    <property type="match status" value="1"/>
</dbReference>
<proteinExistence type="inferred from homology"/>
<dbReference type="SUPFAM" id="SSF51161">
    <property type="entry name" value="Trimeric LpxA-like enzymes"/>
    <property type="match status" value="1"/>
</dbReference>
<evidence type="ECO:0000256" key="3">
    <source>
        <dbReference type="PIRSR" id="PIRSR620019-2"/>
    </source>
</evidence>
<sequence>MSKIAIIGAGGHTRSLLNLLKNKFQSSKLRIYDENFSYEENELIEGVKVTGSLSAISDEEKILLSIGDNILREKYFNQFNKKIIRENLFHKTSYIEKSVTLGSSNQIFANAYINSSSQIGDNNIINTSAILEHEVKIGNHNHISVGAKLCGRVCIEDRCFIGANATIIDKINICSDVIIGAGSVVIKNITKAGTYVGNPARRVN</sequence>
<dbReference type="InterPro" id="IPR020019">
    <property type="entry name" value="AcTrfase_PglD-like"/>
</dbReference>
<dbReference type="OrthoDB" id="9801456at2"/>
<evidence type="ECO:0000256" key="2">
    <source>
        <dbReference type="PIRSR" id="PIRSR620019-1"/>
    </source>
</evidence>
<evidence type="ECO:0000259" key="4">
    <source>
        <dbReference type="Pfam" id="PF17836"/>
    </source>
</evidence>
<evidence type="ECO:0000313" key="6">
    <source>
        <dbReference type="Proteomes" id="UP000308901"/>
    </source>
</evidence>
<dbReference type="Pfam" id="PF17836">
    <property type="entry name" value="PglD_N"/>
    <property type="match status" value="1"/>
</dbReference>
<gene>
    <name evidence="5" type="ORF">FDK22_08685</name>
</gene>
<name>A0A5R8Y160_9BACT</name>
<dbReference type="Gene3D" id="2.160.10.10">
    <property type="entry name" value="Hexapeptide repeat proteins"/>
    <property type="match status" value="1"/>
</dbReference>
<keyword evidence="6" id="KW-1185">Reference proteome</keyword>
<evidence type="ECO:0000256" key="1">
    <source>
        <dbReference type="ARBA" id="ARBA00007274"/>
    </source>
</evidence>
<dbReference type="AlphaFoldDB" id="A0A5R8Y160"/>
<dbReference type="GO" id="GO:0016740">
    <property type="term" value="F:transferase activity"/>
    <property type="evidence" value="ECO:0007669"/>
    <property type="project" value="UniProtKB-KW"/>
</dbReference>
<organism evidence="5 6">
    <name type="scientific">Arcobacter arenosus</name>
    <dbReference type="NCBI Taxonomy" id="2576037"/>
    <lineage>
        <taxon>Bacteria</taxon>
        <taxon>Pseudomonadati</taxon>
        <taxon>Campylobacterota</taxon>
        <taxon>Epsilonproteobacteria</taxon>
        <taxon>Campylobacterales</taxon>
        <taxon>Arcobacteraceae</taxon>
        <taxon>Arcobacter</taxon>
    </lineage>
</organism>
<comment type="similarity">
    <text evidence="1">Belongs to the transferase hexapeptide repeat family.</text>
</comment>
<dbReference type="EMBL" id="VANU01000003">
    <property type="protein sequence ID" value="TLP38526.1"/>
    <property type="molecule type" value="Genomic_DNA"/>
</dbReference>
<comment type="caution">
    <text evidence="5">The sequence shown here is derived from an EMBL/GenBank/DDBJ whole genome shotgun (WGS) entry which is preliminary data.</text>
</comment>
<feature type="domain" description="PglD N-terminal" evidence="4">
    <location>
        <begin position="3"/>
        <end position="78"/>
    </location>
</feature>
<reference evidence="5 6" key="1">
    <citation type="submission" date="2019-05" db="EMBL/GenBank/DDBJ databases">
        <title>Arcobacter sp. nov., isolated from sea sediment.</title>
        <authorList>
            <person name="Kim W."/>
        </authorList>
    </citation>
    <scope>NUCLEOTIDE SEQUENCE [LARGE SCALE GENOMIC DNA]</scope>
    <source>
        <strain evidence="5 6">CAU 1517</strain>
    </source>
</reference>
<dbReference type="CDD" id="cd03360">
    <property type="entry name" value="LbH_AT_putative"/>
    <property type="match status" value="1"/>
</dbReference>
<feature type="site" description="Increases basicity of active site His" evidence="2">
    <location>
        <position position="134"/>
    </location>
</feature>